<dbReference type="AlphaFoldDB" id="A0A8J2P5Y4"/>
<organism evidence="2 3">
    <name type="scientific">Allacma fusca</name>
    <dbReference type="NCBI Taxonomy" id="39272"/>
    <lineage>
        <taxon>Eukaryota</taxon>
        <taxon>Metazoa</taxon>
        <taxon>Ecdysozoa</taxon>
        <taxon>Arthropoda</taxon>
        <taxon>Hexapoda</taxon>
        <taxon>Collembola</taxon>
        <taxon>Symphypleona</taxon>
        <taxon>Sminthuridae</taxon>
        <taxon>Allacma</taxon>
    </lineage>
</organism>
<protein>
    <recommendedName>
        <fullName evidence="1">Thioredoxin domain-containing protein</fullName>
    </recommendedName>
</protein>
<evidence type="ECO:0000313" key="2">
    <source>
        <dbReference type="EMBL" id="CAG7725675.1"/>
    </source>
</evidence>
<dbReference type="InterPro" id="IPR013766">
    <property type="entry name" value="Thioredoxin_domain"/>
</dbReference>
<dbReference type="GO" id="GO:0030178">
    <property type="term" value="P:negative regulation of Wnt signaling pathway"/>
    <property type="evidence" value="ECO:0007669"/>
    <property type="project" value="TreeGrafter"/>
</dbReference>
<dbReference type="GO" id="GO:0004791">
    <property type="term" value="F:thioredoxin-disulfide reductase (NADPH) activity"/>
    <property type="evidence" value="ECO:0007669"/>
    <property type="project" value="TreeGrafter"/>
</dbReference>
<evidence type="ECO:0000313" key="3">
    <source>
        <dbReference type="Proteomes" id="UP000708208"/>
    </source>
</evidence>
<name>A0A8J2P5Y4_9HEXA</name>
<dbReference type="GO" id="GO:0031397">
    <property type="term" value="P:negative regulation of protein ubiquitination"/>
    <property type="evidence" value="ECO:0007669"/>
    <property type="project" value="TreeGrafter"/>
</dbReference>
<accession>A0A8J2P5Y4</accession>
<dbReference type="InterPro" id="IPR012336">
    <property type="entry name" value="Thioredoxin-like_fold"/>
</dbReference>
<evidence type="ECO:0000259" key="1">
    <source>
        <dbReference type="PROSITE" id="PS51352"/>
    </source>
</evidence>
<dbReference type="Pfam" id="PF13905">
    <property type="entry name" value="Thioredoxin_8"/>
    <property type="match status" value="1"/>
</dbReference>
<dbReference type="PANTHER" id="PTHR46472">
    <property type="entry name" value="NUCLEOREDOXIN"/>
    <property type="match status" value="1"/>
</dbReference>
<sequence length="471" mass="53523">MSQPLRKLLGSQLVRNGRKVLLEELPPQTTVALYFADGSSENWSNALENFHQEMVQANHFFQVVFIPLEKPAASNKTHPALRECFFILEGEAARTKEEFLIRKYEVHHSSTVILIDCASGCVINFNGIHKILDDPKGIDFPFKHRSYTQILSSGLLITPNDKSNYSTSKTTEVSSDSHNFGLPGPTSVVGVTESTTTGSSANTTAATTNLIPYSDQNKNDFKGFFFGAYWCPPCRTFSGSLIEVYNNVRKQGKNFQVVFVSSDRSKESFERFFSPMPWPAIPYEDEKRRQELTECFNVKAIPSLIIVDDQTEKIITAEGRLEINEDLEALDFPWYPKLVEELKERHSPILNSTLSIIYFLVGEDDNEFEHAEGILQPIASQMVNSDMEEAFQPKFFIGTDIFKRSELSESLRLFFDLDENFSSIVILDMPHLRYFTLAASEVPNDHEMLSYIHKFRNSQLQYSQIIGQGPI</sequence>
<dbReference type="PANTHER" id="PTHR46472:SF1">
    <property type="entry name" value="NUCLEOREDOXIN"/>
    <property type="match status" value="1"/>
</dbReference>
<dbReference type="GO" id="GO:0005634">
    <property type="term" value="C:nucleus"/>
    <property type="evidence" value="ECO:0007669"/>
    <property type="project" value="TreeGrafter"/>
</dbReference>
<proteinExistence type="predicted"/>
<dbReference type="Proteomes" id="UP000708208">
    <property type="component" value="Unassembled WGS sequence"/>
</dbReference>
<keyword evidence="3" id="KW-1185">Reference proteome</keyword>
<dbReference type="OrthoDB" id="9440957at2759"/>
<dbReference type="PROSITE" id="PS51352">
    <property type="entry name" value="THIOREDOXIN_2"/>
    <property type="match status" value="1"/>
</dbReference>
<feature type="domain" description="Thioredoxin" evidence="1">
    <location>
        <begin position="182"/>
        <end position="344"/>
    </location>
</feature>
<reference evidence="2" key="1">
    <citation type="submission" date="2021-06" db="EMBL/GenBank/DDBJ databases">
        <authorList>
            <person name="Hodson N. C."/>
            <person name="Mongue J. A."/>
            <person name="Jaron S. K."/>
        </authorList>
    </citation>
    <scope>NUCLEOTIDE SEQUENCE</scope>
</reference>
<comment type="caution">
    <text evidence="2">The sequence shown here is derived from an EMBL/GenBank/DDBJ whole genome shotgun (WGS) entry which is preliminary data.</text>
</comment>
<dbReference type="EMBL" id="CAJVCH010125396">
    <property type="protein sequence ID" value="CAG7725675.1"/>
    <property type="molecule type" value="Genomic_DNA"/>
</dbReference>
<gene>
    <name evidence="2" type="ORF">AFUS01_LOCUS14622</name>
</gene>